<dbReference type="EMBL" id="QRBB01000001">
    <property type="protein sequence ID" value="RDS76901.1"/>
    <property type="molecule type" value="Genomic_DNA"/>
</dbReference>
<reference evidence="2 3" key="1">
    <citation type="submission" date="2018-07" db="EMBL/GenBank/DDBJ databases">
        <title>Erythrobacter nanhaiensis sp. nov., a novel member of the genus Erythrobacter isolated from the South China Sea.</title>
        <authorList>
            <person name="Chen X."/>
            <person name="Liu J."/>
        </authorList>
    </citation>
    <scope>NUCLEOTIDE SEQUENCE [LARGE SCALE GENOMIC DNA]</scope>
    <source>
        <strain evidence="2 3">S-5</strain>
    </source>
</reference>
<feature type="compositionally biased region" description="Acidic residues" evidence="1">
    <location>
        <begin position="49"/>
        <end position="61"/>
    </location>
</feature>
<dbReference type="PROSITE" id="PS51257">
    <property type="entry name" value="PROKAR_LIPOPROTEIN"/>
    <property type="match status" value="1"/>
</dbReference>
<sequence length="112" mass="11740">MEDGQMKFMIRMGLVGASALALSACGDSDDASDEVVAEDVEIVADEALEDVTDEPLEDDTVDTAAPPPPPVETQTAEDRAEEVRRSVEDDAAAAEAAAADIMAEIEGSQEEN</sequence>
<protein>
    <submittedName>
        <fullName evidence="2">Uncharacterized protein</fullName>
    </submittedName>
</protein>
<proteinExistence type="predicted"/>
<comment type="caution">
    <text evidence="2">The sequence shown here is derived from an EMBL/GenBank/DDBJ whole genome shotgun (WGS) entry which is preliminary data.</text>
</comment>
<evidence type="ECO:0000313" key="2">
    <source>
        <dbReference type="EMBL" id="RDS76901.1"/>
    </source>
</evidence>
<feature type="compositionally biased region" description="Basic and acidic residues" evidence="1">
    <location>
        <begin position="76"/>
        <end position="88"/>
    </location>
</feature>
<organism evidence="2 3">
    <name type="scientific">Alteriqipengyuania lutimaris</name>
    <dbReference type="NCBI Taxonomy" id="1538146"/>
    <lineage>
        <taxon>Bacteria</taxon>
        <taxon>Pseudomonadati</taxon>
        <taxon>Pseudomonadota</taxon>
        <taxon>Alphaproteobacteria</taxon>
        <taxon>Sphingomonadales</taxon>
        <taxon>Erythrobacteraceae</taxon>
        <taxon>Alteriqipengyuania</taxon>
    </lineage>
</organism>
<evidence type="ECO:0000256" key="1">
    <source>
        <dbReference type="SAM" id="MobiDB-lite"/>
    </source>
</evidence>
<evidence type="ECO:0000313" key="3">
    <source>
        <dbReference type="Proteomes" id="UP000254101"/>
    </source>
</evidence>
<name>A0A395LJF4_9SPHN</name>
<accession>A0A395LJF4</accession>
<keyword evidence="3" id="KW-1185">Reference proteome</keyword>
<feature type="region of interest" description="Disordered" evidence="1">
    <location>
        <begin position="49"/>
        <end position="96"/>
    </location>
</feature>
<dbReference type="Proteomes" id="UP000254101">
    <property type="component" value="Unassembled WGS sequence"/>
</dbReference>
<gene>
    <name evidence="2" type="ORF">DL238_04285</name>
</gene>
<dbReference type="AlphaFoldDB" id="A0A395LJF4"/>